<sequence>MLWQLVIVIHNQSSERDAGAADESSRLVRGGWKPDTAIRR</sequence>
<keyword evidence="2" id="KW-1185">Reference proteome</keyword>
<organism evidence="1 2">
    <name type="scientific">Natrinema salaciae</name>
    <dbReference type="NCBI Taxonomy" id="1186196"/>
    <lineage>
        <taxon>Archaea</taxon>
        <taxon>Methanobacteriati</taxon>
        <taxon>Methanobacteriota</taxon>
        <taxon>Stenosarchaea group</taxon>
        <taxon>Halobacteria</taxon>
        <taxon>Halobacteriales</taxon>
        <taxon>Natrialbaceae</taxon>
        <taxon>Natrinema</taxon>
    </lineage>
</organism>
<dbReference type="Proteomes" id="UP000199114">
    <property type="component" value="Unassembled WGS sequence"/>
</dbReference>
<reference evidence="2" key="1">
    <citation type="submission" date="2016-10" db="EMBL/GenBank/DDBJ databases">
        <authorList>
            <person name="Varghese N."/>
            <person name="Submissions S."/>
        </authorList>
    </citation>
    <scope>NUCLEOTIDE SEQUENCE [LARGE SCALE GENOMIC DNA]</scope>
    <source>
        <strain evidence="2">DSM 25055</strain>
    </source>
</reference>
<gene>
    <name evidence="1" type="ORF">SAMN04489841_3530</name>
</gene>
<dbReference type="AlphaFoldDB" id="A0A1H9MX02"/>
<dbReference type="STRING" id="1186196.SAMN04489841_3530"/>
<evidence type="ECO:0000313" key="1">
    <source>
        <dbReference type="EMBL" id="SER28101.1"/>
    </source>
</evidence>
<proteinExistence type="predicted"/>
<accession>A0A1H9MX02</accession>
<dbReference type="EMBL" id="FOFD01000004">
    <property type="protein sequence ID" value="SER28101.1"/>
    <property type="molecule type" value="Genomic_DNA"/>
</dbReference>
<protein>
    <submittedName>
        <fullName evidence="1">Uncharacterized protein</fullName>
    </submittedName>
</protein>
<name>A0A1H9MX02_9EURY</name>
<evidence type="ECO:0000313" key="2">
    <source>
        <dbReference type="Proteomes" id="UP000199114"/>
    </source>
</evidence>